<dbReference type="OrthoDB" id="7595800at2"/>
<dbReference type="STRING" id="765698.Mesci_3459"/>
<organism evidence="1 2">
    <name type="scientific">Mesorhizobium ciceri biovar biserrulae (strain HAMBI 2942 / LMG 23838 / WSM1271)</name>
    <dbReference type="NCBI Taxonomy" id="765698"/>
    <lineage>
        <taxon>Bacteria</taxon>
        <taxon>Pseudomonadati</taxon>
        <taxon>Pseudomonadota</taxon>
        <taxon>Alphaproteobacteria</taxon>
        <taxon>Hyphomicrobiales</taxon>
        <taxon>Phyllobacteriaceae</taxon>
        <taxon>Mesorhizobium</taxon>
    </lineage>
</organism>
<evidence type="ECO:0000313" key="1">
    <source>
        <dbReference type="EMBL" id="ADV12580.1"/>
    </source>
</evidence>
<dbReference type="eggNOG" id="ENOG5033FR7">
    <property type="taxonomic scope" value="Bacteria"/>
</dbReference>
<dbReference type="HOGENOM" id="CLU_165449_0_0_5"/>
<sequence length="114" mass="12821">MINEDRIKAVKSLIGLEKPIDSCINALNTFSWDYDGDPVILNRTDVESVMKRFLDGNLSKTDLEAWADAIELRDDIAFYGSDANWIKMVITTLSTPPLYGPITRESVEQLLGLQ</sequence>
<dbReference type="KEGG" id="mci:Mesci_3459"/>
<dbReference type="RefSeq" id="WP_013531260.1">
    <property type="nucleotide sequence ID" value="NC_014923.1"/>
</dbReference>
<accession>E8TJE0</accession>
<reference evidence="2" key="1">
    <citation type="submission" date="2011-01" db="EMBL/GenBank/DDBJ databases">
        <title>Complete sequence of chromosome of Mesorhizobium ciceri bv. biserrulae WSM1271.</title>
        <authorList>
            <person name="Lucas S."/>
            <person name="Copeland A."/>
            <person name="Lapidus A."/>
            <person name="Cheng J.-F."/>
            <person name="Goodwin L."/>
            <person name="Pitluck S."/>
            <person name="Teshima H."/>
            <person name="Detter J.C."/>
            <person name="Han C."/>
            <person name="Tapia R."/>
            <person name="Land M."/>
            <person name="Hauser L."/>
            <person name="Kyrpides N."/>
            <person name="Ivanova N."/>
            <person name="Nandasena K."/>
            <person name="Reeve W.G."/>
            <person name="Howieson J.G."/>
            <person name="O'Hara G."/>
            <person name="Tiwari R.P."/>
            <person name="Woyke T."/>
        </authorList>
    </citation>
    <scope>NUCLEOTIDE SEQUENCE [LARGE SCALE GENOMIC DNA]</scope>
    <source>
        <strain evidence="2">HAMBI 2942 / LMG 23838 / WSM1271</strain>
    </source>
</reference>
<evidence type="ECO:0000313" key="2">
    <source>
        <dbReference type="Proteomes" id="UP000007471"/>
    </source>
</evidence>
<dbReference type="AlphaFoldDB" id="E8TJE0"/>
<name>E8TJE0_MESCW</name>
<dbReference type="EMBL" id="CP002447">
    <property type="protein sequence ID" value="ADV12580.1"/>
    <property type="molecule type" value="Genomic_DNA"/>
</dbReference>
<dbReference type="Proteomes" id="UP000007471">
    <property type="component" value="Chromosome"/>
</dbReference>
<protein>
    <submittedName>
        <fullName evidence="1">Uncharacterized protein</fullName>
    </submittedName>
</protein>
<gene>
    <name evidence="1" type="ordered locus">Mesci_3459</name>
</gene>
<proteinExistence type="predicted"/>